<protein>
    <submittedName>
        <fullName evidence="2">Oidioi.mRNA.OKI2018_I69.XSR.g13377.t2.cds</fullName>
    </submittedName>
</protein>
<accession>A0ABN7S6P4</accession>
<feature type="compositionally biased region" description="Basic and acidic residues" evidence="1">
    <location>
        <begin position="419"/>
        <end position="448"/>
    </location>
</feature>
<keyword evidence="3" id="KW-1185">Reference proteome</keyword>
<feature type="compositionally biased region" description="Polar residues" evidence="1">
    <location>
        <begin position="603"/>
        <end position="614"/>
    </location>
</feature>
<dbReference type="EMBL" id="OU015569">
    <property type="protein sequence ID" value="CAG5094239.1"/>
    <property type="molecule type" value="Genomic_DNA"/>
</dbReference>
<name>A0ABN7S6P4_OIKDI</name>
<evidence type="ECO:0000256" key="1">
    <source>
        <dbReference type="SAM" id="MobiDB-lite"/>
    </source>
</evidence>
<evidence type="ECO:0000313" key="2">
    <source>
        <dbReference type="EMBL" id="CAG5094239.1"/>
    </source>
</evidence>
<gene>
    <name evidence="2" type="ORF">OKIOD_LOCUS4935</name>
</gene>
<sequence>MCMLFRCQPKTWGGLSPDSEDCRTSIKEGFFYHEKVPNGRFDKLTRTFLKTEVERLLVLRMSDGHEVANRSESVPILEIYESDARWQNERIRVQQAKGQPWCKDRFLIEDIYYIYKYDVDRLNERKSNSLYFQLIIFLKGETLKNKSDNHTGVRKIELWFKNDDAAKRDDWIHEIYKIRTQIQEDAKTKDILDNNIPTTFFNFSDPSDPLAAKKKTDSSQLYPEVQYSYLEVNFGNLPKLKESTIRDMKRVAEAQMKKNIKLIAGEHYHLKYKVSTGKHEKFSDLRETATKYSIEFVNPKDSQIIYAIGNNDLSKIGKFPCNPKDPESRVVAIEILAKPTSQMEAKLKKIPGYLTYLKTNPRCTHFTSQIILRFTREIDKKGFFDKYLTLKDQNTNASQNMVRTSHRRWTGPPKPNKIAQKELLEKEDSGGARKRTESAGPEKVRPEGSEIELNDIPAQRSDPSSLPISVDIHGQPSTSSNYSNIHLQRQAQLAQAEADENEEERPLALIGSPLALRNKSSKHSNKQRSEELLPMETTTTVEYIAETAFNSSPIAEQAVRQSKVARTSSSSAIPIPFSGSIVQGTVETDSIRKDVSVPKVDSQAPSSSSFIRNG</sequence>
<proteinExistence type="predicted"/>
<organism evidence="2 3">
    <name type="scientific">Oikopleura dioica</name>
    <name type="common">Tunicate</name>
    <dbReference type="NCBI Taxonomy" id="34765"/>
    <lineage>
        <taxon>Eukaryota</taxon>
        <taxon>Metazoa</taxon>
        <taxon>Chordata</taxon>
        <taxon>Tunicata</taxon>
        <taxon>Appendicularia</taxon>
        <taxon>Copelata</taxon>
        <taxon>Oikopleuridae</taxon>
        <taxon>Oikopleura</taxon>
    </lineage>
</organism>
<evidence type="ECO:0000313" key="3">
    <source>
        <dbReference type="Proteomes" id="UP001158576"/>
    </source>
</evidence>
<feature type="region of interest" description="Disordered" evidence="1">
    <location>
        <begin position="397"/>
        <end position="465"/>
    </location>
</feature>
<feature type="region of interest" description="Disordered" evidence="1">
    <location>
        <begin position="590"/>
        <end position="614"/>
    </location>
</feature>
<dbReference type="Proteomes" id="UP001158576">
    <property type="component" value="Chromosome XSR"/>
</dbReference>
<reference evidence="2 3" key="1">
    <citation type="submission" date="2021-04" db="EMBL/GenBank/DDBJ databases">
        <authorList>
            <person name="Bliznina A."/>
        </authorList>
    </citation>
    <scope>NUCLEOTIDE SEQUENCE [LARGE SCALE GENOMIC DNA]</scope>
</reference>